<dbReference type="GO" id="GO:0005737">
    <property type="term" value="C:cytoplasm"/>
    <property type="evidence" value="ECO:0007669"/>
    <property type="project" value="TreeGrafter"/>
</dbReference>
<feature type="domain" description="UBC core" evidence="8">
    <location>
        <begin position="1158"/>
        <end position="1321"/>
    </location>
</feature>
<comment type="caution">
    <text evidence="9">The sequence shown here is derived from an EMBL/GenBank/DDBJ whole genome shotgun (WGS) entry which is preliminary data.</text>
</comment>
<comment type="similarity">
    <text evidence="2">Belongs to the ubiquitin-activating E1 family.</text>
</comment>
<gene>
    <name evidence="9" type="ORF">PPENT_87.1.T1310043</name>
</gene>
<accession>A0A8S1XN09</accession>
<dbReference type="PANTHER" id="PTHR10953">
    <property type="entry name" value="UBIQUITIN-ACTIVATING ENZYME E1"/>
    <property type="match status" value="1"/>
</dbReference>
<dbReference type="SMART" id="SM00985">
    <property type="entry name" value="UBA_e1_C"/>
    <property type="match status" value="1"/>
</dbReference>
<evidence type="ECO:0000256" key="4">
    <source>
        <dbReference type="ARBA" id="ARBA00022741"/>
    </source>
</evidence>
<dbReference type="InterPro" id="IPR018965">
    <property type="entry name" value="Ub-activating_enz_E1_C"/>
</dbReference>
<dbReference type="InterPro" id="IPR000608">
    <property type="entry name" value="UBC"/>
</dbReference>
<organism evidence="9 10">
    <name type="scientific">Paramecium pentaurelia</name>
    <dbReference type="NCBI Taxonomy" id="43138"/>
    <lineage>
        <taxon>Eukaryota</taxon>
        <taxon>Sar</taxon>
        <taxon>Alveolata</taxon>
        <taxon>Ciliophora</taxon>
        <taxon>Intramacronucleata</taxon>
        <taxon>Oligohymenophorea</taxon>
        <taxon>Peniculida</taxon>
        <taxon>Parameciidae</taxon>
        <taxon>Paramecium</taxon>
    </lineage>
</organism>
<evidence type="ECO:0000259" key="8">
    <source>
        <dbReference type="PROSITE" id="PS50127"/>
    </source>
</evidence>
<dbReference type="OrthoDB" id="47801at2759"/>
<dbReference type="InterPro" id="IPR000594">
    <property type="entry name" value="ThiF_NAD_FAD-bd"/>
</dbReference>
<dbReference type="CDD" id="cd23810">
    <property type="entry name" value="UBCc_BIRC6"/>
    <property type="match status" value="1"/>
</dbReference>
<dbReference type="PROSITE" id="PS50127">
    <property type="entry name" value="UBC_2"/>
    <property type="match status" value="1"/>
</dbReference>
<feature type="coiled-coil region" evidence="7">
    <location>
        <begin position="941"/>
        <end position="976"/>
    </location>
</feature>
<keyword evidence="7" id="KW-0175">Coiled coil</keyword>
<dbReference type="GO" id="GO:0031510">
    <property type="term" value="C:SUMO activating enzyme complex"/>
    <property type="evidence" value="ECO:0007669"/>
    <property type="project" value="TreeGrafter"/>
</dbReference>
<evidence type="ECO:0000256" key="1">
    <source>
        <dbReference type="ARBA" id="ARBA00004906"/>
    </source>
</evidence>
<keyword evidence="3" id="KW-0436">Ligase</keyword>
<dbReference type="Pfam" id="PF10585">
    <property type="entry name" value="UBA_E1_SCCH"/>
    <property type="match status" value="1"/>
</dbReference>
<keyword evidence="4" id="KW-0547">Nucleotide-binding</keyword>
<keyword evidence="6" id="KW-0067">ATP-binding</keyword>
<dbReference type="FunFam" id="3.50.50.80:FF:000001">
    <property type="entry name" value="ubiquitin-like modifier-activating enzyme 1"/>
    <property type="match status" value="1"/>
</dbReference>
<dbReference type="FunFam" id="3.10.110.10:FF:000146">
    <property type="entry name" value="Uncharacterized protein"/>
    <property type="match status" value="1"/>
</dbReference>
<dbReference type="FunFam" id="1.10.10.2660:FF:000005">
    <property type="entry name" value="Ubiquitin-activating enzyme E1, putative"/>
    <property type="match status" value="1"/>
</dbReference>
<evidence type="ECO:0000313" key="10">
    <source>
        <dbReference type="Proteomes" id="UP000689195"/>
    </source>
</evidence>
<name>A0A8S1XN09_9CILI</name>
<evidence type="ECO:0000256" key="7">
    <source>
        <dbReference type="SAM" id="Coils"/>
    </source>
</evidence>
<dbReference type="InterPro" id="IPR019572">
    <property type="entry name" value="UBA_E1_SCCH"/>
</dbReference>
<sequence>MSYDDYFGFEGSSQIINVEQLTQFESHQLNTQQTQQFIQIIDPNNIEDPGFAFLLQEASATQLEEAILQNISMFFNRQAKFYNYLTYLLQLTDIDSQGAPEYSNQLNRLLKMFFQIHEIGQNSEFTQQLTQYYGLKDFKTGYPFGYYINSDKQLIDLLLKIILSEEIVNKENDFFSQIRIYMLRFFIFSINPPKPFLGRTSFKSKQYQIVNKINNELFETNFEKPYKLDLLALTYLSDPELNFGLFKETIEILRSTLQSLLEQKSTQLETNHEIQNLLQFFIAFTTNQQMMQSFFQINFHHNLYQYLRQNKPIENTVNQCNWSKDPLIIEQMVSLIIRILSYDNLDKQFIIILQEDFILYLQHQKLDMITKIILPILNNELIQLVPICFHPKLSIAESKALTDKLLSNYTKTMSGSTLILTELLIKSQCDKINQLVLENLNKSKQQQQQNLNQPQNQQIIMNQEYNDLAMFSLFPEDYYVENLKYTNPQQLQKLKFISIQQKQNNINEKQNQIIGSWIHLHSFSAFNPHLNSQIVTKVLENRSNVLFIFEIMVGGENVKLACFVNQLIQDGRTQNYVQARSNESSFYVMMVQDEHLWYVNALDGRPHILLDIQQHMIQISHHNQPIACINFYDFQQSRFGFPFQKLQEKTLLMEQINAALQGLECYLLSIELHTFDVNKENLFEDDLQSLNNNYLKKLNYYYSNLRMQPIQFIPKTVTVQELNQYLNENIDIDNLKDKYINDIYVDKPVTQQIQIKIKHCKPMLLYFEKKMGGILKILAQVQKYLEIVKAEKQVQDLIFELTILCQIDGFQEQIMQSEGFLQQLLALAYLNKQNESKEIYKKINLMIYQQLVQLLKKKPFLKIVMLLEHKLLEKIVIKTEQYLNLINQNTQSQIQVQVKFEKPKVQYFKQLIPNQGKPKGIGYGDVEYNGFQFINQQQQFIQQQQKQQQFNQQQQKQQEENKIEKKQNDNDLNLENLLNCLIHLLDLEFINIRVLECIQQSNIMNLVIKYLQSVNITSLEGSKTFNQMLKIIKYLSQREMTLQLFISKENTCLFRQMESFNQQILIFIKTFNSKIKELNKFMALYQYVESCLFAAKLITIKYISQDLQNNGDINVTMHQFYRPFMKGLVVGKCEIKTDANYLTNMKDYYVQTNNPSQNKMQKLVSEISTINENLPLEATNSIFIRYDNDRMDCMRTIIFGASGTPYAHGAFLYDMFFGDDYPQRPPKMKLATTGHGKVRFNPNLYNCGKVCLSLLGTWGDNWIANFSSILQILVSVQSMVMSEYVMFNEPGWESQMGTPNGEQANRGYCNFIKIQNIRYAMIEQLQKPPKGFEEVIKKSFYLRKDLIKQEIEQWIEQANLPATYHQTQNQCTYSVQPQQYKQDLIKIYQELKVELEKLKLNIGKDFQTISNEKKKEISFNLDNIQKQQQQQQIVNKKVMPQGLNINEIDISYNNNLQQRQFDSNDQNLQNLMSRYIGVVGLDAVKKQSESTIFIHILNGLGIEIAKNIVLSGVKRIILFDPQLVQMSDLGSNFYLTEQDINKRRDFSILNKLKHLNPYVKIDVLQNSLNELNLNEIQVFVTQDPTIASMISNQNKLAVILAQTRNIFVRIITDFGNEFTIVDKDGEQLSEVNIENISNNVVTLFKNQNHNLNEKDFVLIQEVKQLQGIGESYNQLFQIKNVKRSSFELITNRLFTKYISHGVAYQQKQTIKLQFDRIYKVIGSLNHYCDNVGTFDGIDKIKRDIIHFCMNQTTSELLTDNWDIEKIRMFITLMRSQNLRELLNIKYQEDILNKYQEELLSLFTLLSINTQFQPLCALIGGMVAQEVLKAINKKYTPIHQAYVQSFEDVLPFKLTQLNFIKIGQSNNLEVNLNNYQKCMQQFGFKQNFKTRYNDMTNTIGNVEKIFKAEVFVVGAGAIGCELLKNYAMLGVSKFGKIYVTDPDIIENSNLSRQFLFREKHIRKPKSLTAAAVVKQMNPDINIVARLDKVCQETQDIYHNQFYTQMNCVTNALDNVQARLFIDSKCVENKVSLIESGTLGPKGHVQSIIPDVTESYASKQDPEQNNDIPYCTLRMFPESNIHCLEWARDKFEQYFFRKPQALVQLMQDPSPQQQTVDLAIKVLKKYPTTFQQCVHMGRLKFQKLFNYDIITLMNAYPLNSLTKEGKLFWAPPKRPPKPIDFIGQFAFQFVEDFAILTAQIYNTSIPQKYDLNELLKDIRIPKINIKQNRIKEIVEKQDKNNQSQQQMQEEVQNYDQLIKEARQLLNNVKPTLPQPQQFEKDDDNNHHVSFITAATNGRAINYGIQQVDWMWTKLKAGRIIPAMATTTSCIAALQTMELIKILQNSTQYRNTFLNLAIPFMMQSEPGEVDKFQLKNGLNISIWTKLNLKIKRLTEPLQFIVKKLEFMIGENINSLQQGAKVFYMKQMLPKDEIEKYNYINVPIHQCIQFINDSSQINVQISDNKSLVVLITLV</sequence>
<dbReference type="GO" id="GO:0019948">
    <property type="term" value="F:SUMO activating enzyme activity"/>
    <property type="evidence" value="ECO:0007669"/>
    <property type="project" value="TreeGrafter"/>
</dbReference>
<evidence type="ECO:0000256" key="5">
    <source>
        <dbReference type="ARBA" id="ARBA00022786"/>
    </source>
</evidence>
<dbReference type="GO" id="GO:0005524">
    <property type="term" value="F:ATP binding"/>
    <property type="evidence" value="ECO:0007669"/>
    <property type="project" value="UniProtKB-KW"/>
</dbReference>
<dbReference type="Pfam" id="PF00179">
    <property type="entry name" value="UQ_con"/>
    <property type="match status" value="1"/>
</dbReference>
<dbReference type="GO" id="GO:0016925">
    <property type="term" value="P:protein sumoylation"/>
    <property type="evidence" value="ECO:0007669"/>
    <property type="project" value="TreeGrafter"/>
</dbReference>
<evidence type="ECO:0000313" key="9">
    <source>
        <dbReference type="EMBL" id="CAD8202449.1"/>
    </source>
</evidence>
<dbReference type="EMBL" id="CAJJDO010000131">
    <property type="protein sequence ID" value="CAD8202449.1"/>
    <property type="molecule type" value="Genomic_DNA"/>
</dbReference>
<reference evidence="9" key="1">
    <citation type="submission" date="2021-01" db="EMBL/GenBank/DDBJ databases">
        <authorList>
            <consortium name="Genoscope - CEA"/>
            <person name="William W."/>
        </authorList>
    </citation>
    <scope>NUCLEOTIDE SEQUENCE</scope>
</reference>
<proteinExistence type="inferred from homology"/>
<evidence type="ECO:0000256" key="3">
    <source>
        <dbReference type="ARBA" id="ARBA00022598"/>
    </source>
</evidence>
<feature type="coiled-coil region" evidence="7">
    <location>
        <begin position="2231"/>
        <end position="2265"/>
    </location>
</feature>
<dbReference type="InterPro" id="IPR045886">
    <property type="entry name" value="ThiF/MoeB/HesA"/>
</dbReference>
<evidence type="ECO:0000256" key="6">
    <source>
        <dbReference type="ARBA" id="ARBA00022840"/>
    </source>
</evidence>
<dbReference type="Proteomes" id="UP000689195">
    <property type="component" value="Unassembled WGS sequence"/>
</dbReference>
<comment type="pathway">
    <text evidence="1">Protein modification; protein ubiquitination.</text>
</comment>
<evidence type="ECO:0000256" key="2">
    <source>
        <dbReference type="ARBA" id="ARBA00005673"/>
    </source>
</evidence>
<keyword evidence="5" id="KW-0833">Ubl conjugation pathway</keyword>
<dbReference type="Pfam" id="PF00899">
    <property type="entry name" value="ThiF"/>
    <property type="match status" value="2"/>
</dbReference>
<dbReference type="SMART" id="SM00212">
    <property type="entry name" value="UBCc"/>
    <property type="match status" value="1"/>
</dbReference>
<dbReference type="FunFam" id="3.50.50.80:FF:000002">
    <property type="entry name" value="SUMO-activating enzyme subunit 2"/>
    <property type="match status" value="1"/>
</dbReference>
<dbReference type="PANTHER" id="PTHR10953:SF4">
    <property type="entry name" value="UBIQUITIN-ACTIVATING ENZYME E1 C-TERMINAL DOMAIN-CONTAINING PROTEIN"/>
    <property type="match status" value="1"/>
</dbReference>
<protein>
    <recommendedName>
        <fullName evidence="8">UBC core domain-containing protein</fullName>
    </recommendedName>
</protein>
<keyword evidence="10" id="KW-1185">Reference proteome</keyword>